<dbReference type="Proteomes" id="UP000199397">
    <property type="component" value="Unassembled WGS sequence"/>
</dbReference>
<dbReference type="NCBIfam" id="TIGR01298">
    <property type="entry name" value="RNaseT"/>
    <property type="match status" value="1"/>
</dbReference>
<accession>A0A1H3YPT3</accession>
<dbReference type="InterPro" id="IPR036397">
    <property type="entry name" value="RNaseH_sf"/>
</dbReference>
<comment type="function">
    <text evidence="5">Trims short 3' overhangs of a variety of RNA species, leaving a one or two nucleotide 3' overhang. Responsible for the end-turnover of tRNA: specifically removes the terminal AMP residue from uncharged tRNA (tRNA-C-C-A). Also appears to be involved in tRNA biosynthesis.</text>
</comment>
<feature type="binding site" evidence="5">
    <location>
        <position position="186"/>
    </location>
    <ligand>
        <name>Mg(2+)</name>
        <dbReference type="ChEBI" id="CHEBI:18420"/>
        <label>2</label>
        <note>catalytic</note>
    </ligand>
</feature>
<dbReference type="EMBL" id="FNQP01000004">
    <property type="protein sequence ID" value="SEA13566.1"/>
    <property type="molecule type" value="Genomic_DNA"/>
</dbReference>
<comment type="subunit">
    <text evidence="5">Homodimer.</text>
</comment>
<evidence type="ECO:0000313" key="8">
    <source>
        <dbReference type="Proteomes" id="UP000199397"/>
    </source>
</evidence>
<organism evidence="7 8">
    <name type="scientific">Thiothrix caldifontis</name>
    <dbReference type="NCBI Taxonomy" id="525918"/>
    <lineage>
        <taxon>Bacteria</taxon>
        <taxon>Pseudomonadati</taxon>
        <taxon>Pseudomonadota</taxon>
        <taxon>Gammaproteobacteria</taxon>
        <taxon>Thiotrichales</taxon>
        <taxon>Thiotrichaceae</taxon>
        <taxon>Thiothrix</taxon>
    </lineage>
</organism>
<dbReference type="GO" id="GO:0005829">
    <property type="term" value="C:cytosol"/>
    <property type="evidence" value="ECO:0007669"/>
    <property type="project" value="TreeGrafter"/>
</dbReference>
<sequence length="213" mass="23771">MTDDIDIIPIAGRFRGFLPVVVDVETGGFDCRKDALLELAAVVLRIDEKGELSRHRTFNWHIEPFPNANMDPKSLEVNGIKPFSPLRMAVPEPKAMEEFFKVIRKEVKINRCNRAILVGHNAPFDLNFVHAASDRIKATRNPFHPFSTLDTVSLGAVMYGQTVLARLAQAAGMGWDADCAHSAVYDAEKTADLFCHFVNTWQTLDAAFKAVEN</sequence>
<reference evidence="7 8" key="1">
    <citation type="submission" date="2016-10" db="EMBL/GenBank/DDBJ databases">
        <authorList>
            <person name="de Groot N.N."/>
        </authorList>
    </citation>
    <scope>NUCLEOTIDE SEQUENCE [LARGE SCALE GENOMIC DNA]</scope>
    <source>
        <strain evidence="7 8">DSM 21228</strain>
    </source>
</reference>
<feature type="active site" description="Proton donor/acceptor" evidence="5">
    <location>
        <position position="181"/>
    </location>
</feature>
<evidence type="ECO:0000313" key="7">
    <source>
        <dbReference type="EMBL" id="SEA13566.1"/>
    </source>
</evidence>
<keyword evidence="3 5" id="KW-0378">Hydrolase</keyword>
<dbReference type="Gene3D" id="3.30.420.10">
    <property type="entry name" value="Ribonuclease H-like superfamily/Ribonuclease H"/>
    <property type="match status" value="1"/>
</dbReference>
<keyword evidence="5" id="KW-0460">Magnesium</keyword>
<protein>
    <recommendedName>
        <fullName evidence="5">Ribonuclease T</fullName>
        <ecNumber evidence="5">3.1.13.-</ecNumber>
    </recommendedName>
    <alternativeName>
        <fullName evidence="5">Exoribonuclease T</fullName>
        <shortName evidence="5">RNase T</shortName>
    </alternativeName>
</protein>
<evidence type="ECO:0000256" key="1">
    <source>
        <dbReference type="ARBA" id="ARBA00022694"/>
    </source>
</evidence>
<dbReference type="GO" id="GO:0016896">
    <property type="term" value="F:RNA exonuclease activity, producing 5'-phosphomonoesters"/>
    <property type="evidence" value="ECO:0007669"/>
    <property type="project" value="UniProtKB-UniRule"/>
</dbReference>
<keyword evidence="8" id="KW-1185">Reference proteome</keyword>
<comment type="similarity">
    <text evidence="5">Belongs to the RNase T family.</text>
</comment>
<feature type="site" description="Important for substrate binding and specificity" evidence="5">
    <location>
        <position position="146"/>
    </location>
</feature>
<dbReference type="GO" id="GO:0008408">
    <property type="term" value="F:3'-5' exonuclease activity"/>
    <property type="evidence" value="ECO:0007669"/>
    <property type="project" value="TreeGrafter"/>
</dbReference>
<dbReference type="GO" id="GO:0045004">
    <property type="term" value="P:DNA replication proofreading"/>
    <property type="evidence" value="ECO:0007669"/>
    <property type="project" value="TreeGrafter"/>
</dbReference>
<evidence type="ECO:0000256" key="3">
    <source>
        <dbReference type="ARBA" id="ARBA00022801"/>
    </source>
</evidence>
<gene>
    <name evidence="5" type="primary">rnt</name>
    <name evidence="7" type="ORF">SAMN05660964_01003</name>
</gene>
<dbReference type="OrthoDB" id="9778264at2"/>
<dbReference type="EC" id="3.1.13.-" evidence="5"/>
<feature type="binding site" evidence="5">
    <location>
        <position position="23"/>
    </location>
    <ligand>
        <name>Mg(2+)</name>
        <dbReference type="ChEBI" id="CHEBI:18420"/>
        <label>2</label>
        <note>catalytic</note>
    </ligand>
</feature>
<keyword evidence="1 5" id="KW-0819">tRNA processing</keyword>
<dbReference type="GO" id="GO:0008033">
    <property type="term" value="P:tRNA processing"/>
    <property type="evidence" value="ECO:0007669"/>
    <property type="project" value="UniProtKB-KW"/>
</dbReference>
<dbReference type="GO" id="GO:0003676">
    <property type="term" value="F:nucleic acid binding"/>
    <property type="evidence" value="ECO:0007669"/>
    <property type="project" value="InterPro"/>
</dbReference>
<dbReference type="SUPFAM" id="SSF53098">
    <property type="entry name" value="Ribonuclease H-like"/>
    <property type="match status" value="1"/>
</dbReference>
<evidence type="ECO:0000256" key="2">
    <source>
        <dbReference type="ARBA" id="ARBA00022722"/>
    </source>
</evidence>
<feature type="binding site" evidence="5">
    <location>
        <position position="181"/>
    </location>
    <ligand>
        <name>Mg(2+)</name>
        <dbReference type="ChEBI" id="CHEBI:18420"/>
        <label>2</label>
        <note>catalytic</note>
    </ligand>
</feature>
<keyword evidence="5" id="KW-0479">Metal-binding</keyword>
<feature type="binding site" evidence="5">
    <location>
        <position position="23"/>
    </location>
    <ligand>
        <name>Mg(2+)</name>
        <dbReference type="ChEBI" id="CHEBI:18420"/>
        <label>1</label>
        <note>catalytic</note>
    </ligand>
</feature>
<dbReference type="InterPro" id="IPR012337">
    <property type="entry name" value="RNaseH-like_sf"/>
</dbReference>
<dbReference type="InterPro" id="IPR005987">
    <property type="entry name" value="RNase_T"/>
</dbReference>
<proteinExistence type="inferred from homology"/>
<comment type="caution">
    <text evidence="5">Lacks conserved residue(s) required for the propagation of feature annotation.</text>
</comment>
<comment type="cofactor">
    <cofactor evidence="5">
        <name>Mg(2+)</name>
        <dbReference type="ChEBI" id="CHEBI:18420"/>
    </cofactor>
    <text evidence="5">Binds two Mg(2+) per subunit. The active form of the enzyme binds two Mg(2+) ions in its active site. The first Mg(2+) forms only one salt bridge with the protein.</text>
</comment>
<dbReference type="InterPro" id="IPR013520">
    <property type="entry name" value="Ribonucl_H"/>
</dbReference>
<keyword evidence="2 5" id="KW-0540">Nuclease</keyword>
<dbReference type="GO" id="GO:0000287">
    <property type="term" value="F:magnesium ion binding"/>
    <property type="evidence" value="ECO:0007669"/>
    <property type="project" value="UniProtKB-UniRule"/>
</dbReference>
<dbReference type="RefSeq" id="WP_093066001.1">
    <property type="nucleotide sequence ID" value="NZ_FNQP01000004.1"/>
</dbReference>
<dbReference type="SMART" id="SM00479">
    <property type="entry name" value="EXOIII"/>
    <property type="match status" value="1"/>
</dbReference>
<evidence type="ECO:0000259" key="6">
    <source>
        <dbReference type="SMART" id="SM00479"/>
    </source>
</evidence>
<dbReference type="Pfam" id="PF00929">
    <property type="entry name" value="RNase_T"/>
    <property type="match status" value="1"/>
</dbReference>
<keyword evidence="4 5" id="KW-0269">Exonuclease</keyword>
<feature type="binding site" evidence="5">
    <location>
        <position position="25"/>
    </location>
    <ligand>
        <name>Mg(2+)</name>
        <dbReference type="ChEBI" id="CHEBI:18420"/>
        <label>2</label>
        <note>catalytic</note>
    </ligand>
</feature>
<feature type="site" description="Important for substrate binding and specificity" evidence="5">
    <location>
        <position position="29"/>
    </location>
</feature>
<dbReference type="AlphaFoldDB" id="A0A1H3YPT3"/>
<dbReference type="HAMAP" id="MF_00157">
    <property type="entry name" value="RNase_T"/>
    <property type="match status" value="1"/>
</dbReference>
<feature type="site" description="Important for substrate binding and specificity" evidence="5">
    <location>
        <position position="124"/>
    </location>
</feature>
<dbReference type="PANTHER" id="PTHR30231">
    <property type="entry name" value="DNA POLYMERASE III SUBUNIT EPSILON"/>
    <property type="match status" value="1"/>
</dbReference>
<dbReference type="PANTHER" id="PTHR30231:SF2">
    <property type="entry name" value="RIBONUCLEASE T"/>
    <property type="match status" value="1"/>
</dbReference>
<feature type="domain" description="Exonuclease" evidence="6">
    <location>
        <begin position="18"/>
        <end position="203"/>
    </location>
</feature>
<dbReference type="STRING" id="525918.SAMN05660964_01003"/>
<evidence type="ECO:0000256" key="4">
    <source>
        <dbReference type="ARBA" id="ARBA00022839"/>
    </source>
</evidence>
<evidence type="ECO:0000256" key="5">
    <source>
        <dbReference type="HAMAP-Rule" id="MF_00157"/>
    </source>
</evidence>
<name>A0A1H3YPT3_9GAMM</name>